<evidence type="ECO:0000313" key="1">
    <source>
        <dbReference type="EMBL" id="GAH97159.1"/>
    </source>
</evidence>
<comment type="caution">
    <text evidence="1">The sequence shown here is derived from an EMBL/GenBank/DDBJ whole genome shotgun (WGS) entry which is preliminary data.</text>
</comment>
<dbReference type="AlphaFoldDB" id="X1L401"/>
<dbReference type="EMBL" id="BARV01000347">
    <property type="protein sequence ID" value="GAH97159.1"/>
    <property type="molecule type" value="Genomic_DNA"/>
</dbReference>
<accession>X1L401</accession>
<proteinExistence type="predicted"/>
<reference evidence="1" key="1">
    <citation type="journal article" date="2014" name="Front. Microbiol.">
        <title>High frequency of phylogenetically diverse reductive dehalogenase-homologous genes in deep subseafloor sedimentary metagenomes.</title>
        <authorList>
            <person name="Kawai M."/>
            <person name="Futagami T."/>
            <person name="Toyoda A."/>
            <person name="Takaki Y."/>
            <person name="Nishi S."/>
            <person name="Hori S."/>
            <person name="Arai W."/>
            <person name="Tsubouchi T."/>
            <person name="Morono Y."/>
            <person name="Uchiyama I."/>
            <person name="Ito T."/>
            <person name="Fujiyama A."/>
            <person name="Inagaki F."/>
            <person name="Takami H."/>
        </authorList>
    </citation>
    <scope>NUCLEOTIDE SEQUENCE</scope>
    <source>
        <strain evidence="1">Expedition CK06-06</strain>
    </source>
</reference>
<gene>
    <name evidence="1" type="ORF">S06H3_01402</name>
</gene>
<sequence>MFLITINLNRDFPARRFDDLSLGWYPDKTVGLKVELVHYPVVANTLEQQLLVPHKRNSRNNPINQTNRAPEATHHINALTTKKQSPYNKLVAALYSTFADVRGDLVLEVSGLPTQMAGWLAHHKV</sequence>
<protein>
    <submittedName>
        <fullName evidence="1">Uncharacterized protein</fullName>
    </submittedName>
</protein>
<name>X1L401_9ZZZZ</name>
<organism evidence="1">
    <name type="scientific">marine sediment metagenome</name>
    <dbReference type="NCBI Taxonomy" id="412755"/>
    <lineage>
        <taxon>unclassified sequences</taxon>
        <taxon>metagenomes</taxon>
        <taxon>ecological metagenomes</taxon>
    </lineage>
</organism>